<name>A0A5B7I6L4_PORTR</name>
<dbReference type="Proteomes" id="UP000324222">
    <property type="component" value="Unassembled WGS sequence"/>
</dbReference>
<dbReference type="EMBL" id="VSRR010046103">
    <property type="protein sequence ID" value="MPC77546.1"/>
    <property type="molecule type" value="Genomic_DNA"/>
</dbReference>
<protein>
    <submittedName>
        <fullName evidence="2">Uncharacterized protein</fullName>
    </submittedName>
</protein>
<proteinExistence type="predicted"/>
<organism evidence="2 3">
    <name type="scientific">Portunus trituberculatus</name>
    <name type="common">Swimming crab</name>
    <name type="synonym">Neptunus trituberculatus</name>
    <dbReference type="NCBI Taxonomy" id="210409"/>
    <lineage>
        <taxon>Eukaryota</taxon>
        <taxon>Metazoa</taxon>
        <taxon>Ecdysozoa</taxon>
        <taxon>Arthropoda</taxon>
        <taxon>Crustacea</taxon>
        <taxon>Multicrustacea</taxon>
        <taxon>Malacostraca</taxon>
        <taxon>Eumalacostraca</taxon>
        <taxon>Eucarida</taxon>
        <taxon>Decapoda</taxon>
        <taxon>Pleocyemata</taxon>
        <taxon>Brachyura</taxon>
        <taxon>Eubrachyura</taxon>
        <taxon>Portunoidea</taxon>
        <taxon>Portunidae</taxon>
        <taxon>Portuninae</taxon>
        <taxon>Portunus</taxon>
    </lineage>
</organism>
<keyword evidence="3" id="KW-1185">Reference proteome</keyword>
<accession>A0A5B7I6L4</accession>
<evidence type="ECO:0000313" key="2">
    <source>
        <dbReference type="EMBL" id="MPC77546.1"/>
    </source>
</evidence>
<gene>
    <name evidence="2" type="ORF">E2C01_072003</name>
</gene>
<evidence type="ECO:0000313" key="3">
    <source>
        <dbReference type="Proteomes" id="UP000324222"/>
    </source>
</evidence>
<evidence type="ECO:0000256" key="1">
    <source>
        <dbReference type="SAM" id="MobiDB-lite"/>
    </source>
</evidence>
<comment type="caution">
    <text evidence="2">The sequence shown here is derived from an EMBL/GenBank/DDBJ whole genome shotgun (WGS) entry which is preliminary data.</text>
</comment>
<reference evidence="2 3" key="1">
    <citation type="submission" date="2019-05" db="EMBL/GenBank/DDBJ databases">
        <title>Another draft genome of Portunus trituberculatus and its Hox gene families provides insights of decapod evolution.</title>
        <authorList>
            <person name="Jeong J.-H."/>
            <person name="Song I."/>
            <person name="Kim S."/>
            <person name="Choi T."/>
            <person name="Kim D."/>
            <person name="Ryu S."/>
            <person name="Kim W."/>
        </authorList>
    </citation>
    <scope>NUCLEOTIDE SEQUENCE [LARGE SCALE GENOMIC DNA]</scope>
    <source>
        <tissue evidence="2">Muscle</tissue>
    </source>
</reference>
<dbReference type="AlphaFoldDB" id="A0A5B7I6L4"/>
<sequence>MSRYGRSSLARLVTSKASSVPMT</sequence>
<feature type="region of interest" description="Disordered" evidence="1">
    <location>
        <begin position="1"/>
        <end position="23"/>
    </location>
</feature>